<proteinExistence type="predicted"/>
<evidence type="ECO:0000256" key="1">
    <source>
        <dbReference type="SAM" id="SignalP"/>
    </source>
</evidence>
<name>A0ABZ2EB60_9BACT</name>
<keyword evidence="1" id="KW-0732">Signal</keyword>
<accession>A0ABZ2EB60</accession>
<dbReference type="PROSITE" id="PS51257">
    <property type="entry name" value="PROKAR_LIPOPROTEIN"/>
    <property type="match status" value="1"/>
</dbReference>
<protein>
    <submittedName>
        <fullName evidence="2">EexN family lipoprotein</fullName>
    </submittedName>
</protein>
<dbReference type="GeneID" id="93114190"/>
<organism evidence="2 3">
    <name type="scientific">Campylobacter vicugnae</name>
    <dbReference type="NCBI Taxonomy" id="1660076"/>
    <lineage>
        <taxon>Bacteria</taxon>
        <taxon>Pseudomonadati</taxon>
        <taxon>Campylobacterota</taxon>
        <taxon>Epsilonproteobacteria</taxon>
        <taxon>Campylobacterales</taxon>
        <taxon>Campylobacteraceae</taxon>
        <taxon>Campylobacter</taxon>
    </lineage>
</organism>
<dbReference type="EMBL" id="CP144917">
    <property type="protein sequence ID" value="WWC42659.1"/>
    <property type="molecule type" value="Genomic_DNA"/>
</dbReference>
<dbReference type="InterPro" id="IPR047937">
    <property type="entry name" value="Eex_IncN-like"/>
</dbReference>
<gene>
    <name evidence="2" type="ORF">CVIC9261_08735</name>
</gene>
<dbReference type="RefSeq" id="WP_086257358.1">
    <property type="nucleotide sequence ID" value="NZ_CP018794.1"/>
</dbReference>
<sequence length="75" mass="8486">MKKIVLSSLLSLGLLAFLTGCGQEAKTQEYYSQNLKEAEAKVAECKKLEKFNETEQIDCTNAQDAIINQRTIQRF</sequence>
<keyword evidence="2" id="KW-0614">Plasmid</keyword>
<evidence type="ECO:0000313" key="3">
    <source>
        <dbReference type="Proteomes" id="UP001318120"/>
    </source>
</evidence>
<feature type="chain" id="PRO_5046291400" evidence="1">
    <location>
        <begin position="26"/>
        <end position="75"/>
    </location>
</feature>
<keyword evidence="3" id="KW-1185">Reference proteome</keyword>
<evidence type="ECO:0000313" key="2">
    <source>
        <dbReference type="EMBL" id="WWC42659.1"/>
    </source>
</evidence>
<geneLocation type="plasmid" evidence="2 3">
    <name>pVIC9261</name>
</geneLocation>
<dbReference type="Proteomes" id="UP001318120">
    <property type="component" value="Plasmid pVIC9261"/>
</dbReference>
<keyword evidence="2" id="KW-0449">Lipoprotein</keyword>
<feature type="signal peptide" evidence="1">
    <location>
        <begin position="1"/>
        <end position="25"/>
    </location>
</feature>
<reference evidence="2 3" key="1">
    <citation type="journal article" date="2017" name="Genome Biol. Evol.">
        <title>Comparative Genomic Analysis Identifies a Campylobacter Clade Deficient in Selenium Metabolism.</title>
        <authorList>
            <person name="Miller W.G."/>
            <person name="Yee E."/>
            <person name="Lopes B.S."/>
            <person name="Chapman M.H."/>
            <person name="Huynh S."/>
            <person name="Bono J.L."/>
            <person name="Parker C.T."/>
            <person name="Strachan N.J.C."/>
            <person name="Forbes K.J."/>
        </authorList>
    </citation>
    <scope>NUCLEOTIDE SEQUENCE [LARGE SCALE GENOMIC DNA]</scope>
    <source>
        <strain evidence="2 3">RM9261</strain>
    </source>
</reference>
<dbReference type="NCBIfam" id="NF033894">
    <property type="entry name" value="Eex_IncN"/>
    <property type="match status" value="1"/>
</dbReference>